<dbReference type="AlphaFoldDB" id="A0A0C3GCY6"/>
<dbReference type="HOGENOM" id="CLU_065416_1_0_1"/>
<dbReference type="InterPro" id="IPR013216">
    <property type="entry name" value="Methyltransf_11"/>
</dbReference>
<dbReference type="InParanoid" id="A0A0C3GCY6"/>
<evidence type="ECO:0000259" key="1">
    <source>
        <dbReference type="Pfam" id="PF08241"/>
    </source>
</evidence>
<dbReference type="InterPro" id="IPR029063">
    <property type="entry name" value="SAM-dependent_MTases_sf"/>
</dbReference>
<protein>
    <recommendedName>
        <fullName evidence="1">Methyltransferase type 11 domain-containing protein</fullName>
    </recommendedName>
</protein>
<reference evidence="2 3" key="1">
    <citation type="submission" date="2014-04" db="EMBL/GenBank/DDBJ databases">
        <authorList>
            <consortium name="DOE Joint Genome Institute"/>
            <person name="Kuo A."/>
            <person name="Martino E."/>
            <person name="Perotto S."/>
            <person name="Kohler A."/>
            <person name="Nagy L.G."/>
            <person name="Floudas D."/>
            <person name="Copeland A."/>
            <person name="Barry K.W."/>
            <person name="Cichocki N."/>
            <person name="Veneault-Fourrey C."/>
            <person name="LaButti K."/>
            <person name="Lindquist E.A."/>
            <person name="Lipzen A."/>
            <person name="Lundell T."/>
            <person name="Morin E."/>
            <person name="Murat C."/>
            <person name="Sun H."/>
            <person name="Tunlid A."/>
            <person name="Henrissat B."/>
            <person name="Grigoriev I.V."/>
            <person name="Hibbett D.S."/>
            <person name="Martin F."/>
            <person name="Nordberg H.P."/>
            <person name="Cantor M.N."/>
            <person name="Hua S.X."/>
        </authorList>
    </citation>
    <scope>NUCLEOTIDE SEQUENCE [LARGE SCALE GENOMIC DNA]</scope>
    <source>
        <strain evidence="2 3">Zn</strain>
    </source>
</reference>
<dbReference type="CDD" id="cd02440">
    <property type="entry name" value="AdoMet_MTases"/>
    <property type="match status" value="1"/>
</dbReference>
<proteinExistence type="predicted"/>
<dbReference type="OrthoDB" id="2013972at2759"/>
<evidence type="ECO:0000313" key="2">
    <source>
        <dbReference type="EMBL" id="KIM94020.1"/>
    </source>
</evidence>
<gene>
    <name evidence="2" type="ORF">OIDMADRAFT_60860</name>
</gene>
<dbReference type="GO" id="GO:0008757">
    <property type="term" value="F:S-adenosylmethionine-dependent methyltransferase activity"/>
    <property type="evidence" value="ECO:0007669"/>
    <property type="project" value="InterPro"/>
</dbReference>
<reference evidence="3" key="2">
    <citation type="submission" date="2015-01" db="EMBL/GenBank/DDBJ databases">
        <title>Evolutionary Origins and Diversification of the Mycorrhizal Mutualists.</title>
        <authorList>
            <consortium name="DOE Joint Genome Institute"/>
            <consortium name="Mycorrhizal Genomics Consortium"/>
            <person name="Kohler A."/>
            <person name="Kuo A."/>
            <person name="Nagy L.G."/>
            <person name="Floudas D."/>
            <person name="Copeland A."/>
            <person name="Barry K.W."/>
            <person name="Cichocki N."/>
            <person name="Veneault-Fourrey C."/>
            <person name="LaButti K."/>
            <person name="Lindquist E.A."/>
            <person name="Lipzen A."/>
            <person name="Lundell T."/>
            <person name="Morin E."/>
            <person name="Murat C."/>
            <person name="Riley R."/>
            <person name="Ohm R."/>
            <person name="Sun H."/>
            <person name="Tunlid A."/>
            <person name="Henrissat B."/>
            <person name="Grigoriev I.V."/>
            <person name="Hibbett D.S."/>
            <person name="Martin F."/>
        </authorList>
    </citation>
    <scope>NUCLEOTIDE SEQUENCE [LARGE SCALE GENOMIC DNA]</scope>
    <source>
        <strain evidence="3">Zn</strain>
    </source>
</reference>
<feature type="domain" description="Methyltransferase type 11" evidence="1">
    <location>
        <begin position="49"/>
        <end position="159"/>
    </location>
</feature>
<name>A0A0C3GCY6_OIDMZ</name>
<dbReference type="PANTHER" id="PTHR43591">
    <property type="entry name" value="METHYLTRANSFERASE"/>
    <property type="match status" value="1"/>
</dbReference>
<accession>A0A0C3GCY6</accession>
<keyword evidence="3" id="KW-1185">Reference proteome</keyword>
<dbReference type="Proteomes" id="UP000054321">
    <property type="component" value="Unassembled WGS sequence"/>
</dbReference>
<sequence length="281" mass="31025">MVVQAEAGDWEAFAETYKRITEGTSRKPVQAILERLDAIRPFKDAVGILDNGCGPGTIMSQLIKEYGTSISPSCSLTCSDYAPAMIEQVRKVQNEAVIQDPATIWGRVQGKVLDSLELKGIDDGSQSHVAAGLLYNLTLDPQKCLAECRRILQPKGVLAVSAWEGNDWVDMMKVIPTIKPELKHAISAKWTDASAMMIDLEQAGFQEVEVQRVPVQVVFESHDLFVDTLLTYQPRMVALLREFSEEQKITLKELLMGAMKGYCPREPGALNGVVLVGTCRK</sequence>
<evidence type="ECO:0000313" key="3">
    <source>
        <dbReference type="Proteomes" id="UP000054321"/>
    </source>
</evidence>
<dbReference type="Pfam" id="PF08241">
    <property type="entry name" value="Methyltransf_11"/>
    <property type="match status" value="1"/>
</dbReference>
<dbReference type="Gene3D" id="3.40.50.150">
    <property type="entry name" value="Vaccinia Virus protein VP39"/>
    <property type="match status" value="1"/>
</dbReference>
<dbReference type="EMBL" id="KN832891">
    <property type="protein sequence ID" value="KIM94020.1"/>
    <property type="molecule type" value="Genomic_DNA"/>
</dbReference>
<organism evidence="2 3">
    <name type="scientific">Oidiodendron maius (strain Zn)</name>
    <dbReference type="NCBI Taxonomy" id="913774"/>
    <lineage>
        <taxon>Eukaryota</taxon>
        <taxon>Fungi</taxon>
        <taxon>Dikarya</taxon>
        <taxon>Ascomycota</taxon>
        <taxon>Pezizomycotina</taxon>
        <taxon>Leotiomycetes</taxon>
        <taxon>Leotiomycetes incertae sedis</taxon>
        <taxon>Myxotrichaceae</taxon>
        <taxon>Oidiodendron</taxon>
    </lineage>
</organism>
<dbReference type="SUPFAM" id="SSF53335">
    <property type="entry name" value="S-adenosyl-L-methionine-dependent methyltransferases"/>
    <property type="match status" value="1"/>
</dbReference>
<dbReference type="STRING" id="913774.A0A0C3GCY6"/>